<proteinExistence type="predicted"/>
<dbReference type="InterPro" id="IPR038696">
    <property type="entry name" value="IalB_sf"/>
</dbReference>
<dbReference type="Pfam" id="PF06776">
    <property type="entry name" value="IalB"/>
    <property type="match status" value="1"/>
</dbReference>
<organism evidence="2 3">
    <name type="scientific">Rhizomicrobium electricum</name>
    <dbReference type="NCBI Taxonomy" id="480070"/>
    <lineage>
        <taxon>Bacteria</taxon>
        <taxon>Pseudomonadati</taxon>
        <taxon>Pseudomonadota</taxon>
        <taxon>Alphaproteobacteria</taxon>
        <taxon>Micropepsales</taxon>
        <taxon>Micropepsaceae</taxon>
        <taxon>Rhizomicrobium</taxon>
    </lineage>
</organism>
<dbReference type="Proteomes" id="UP001499951">
    <property type="component" value="Unassembled WGS sequence"/>
</dbReference>
<feature type="signal peptide" evidence="1">
    <location>
        <begin position="1"/>
        <end position="21"/>
    </location>
</feature>
<evidence type="ECO:0000313" key="2">
    <source>
        <dbReference type="EMBL" id="GAA0574052.1"/>
    </source>
</evidence>
<dbReference type="EMBL" id="BAAADD010000006">
    <property type="protein sequence ID" value="GAA0574052.1"/>
    <property type="molecule type" value="Genomic_DNA"/>
</dbReference>
<dbReference type="RefSeq" id="WP_166935906.1">
    <property type="nucleotide sequence ID" value="NZ_BAAADD010000006.1"/>
</dbReference>
<evidence type="ECO:0000313" key="3">
    <source>
        <dbReference type="Proteomes" id="UP001499951"/>
    </source>
</evidence>
<accession>A0ABP3PVR3</accession>
<keyword evidence="3" id="KW-1185">Reference proteome</keyword>
<sequence length="192" mass="20212">MKSLRISLALAAALFVAPAIAQEAAPQAAKANQPTDVKEIGDWTVRCIPGKSATPCHMVELRVAKKSGQRVLGVLLAYAPSNNATLLQISVPLGVSLQNGLVINSDTWKSPPIKFRRCDQGGCYIESAVGDDVINQLAKATNAKMQIVSVEGKRFDLAFSLKGFTEARSAMVELAKQKAGKGAAAEPAAPAQ</sequence>
<name>A0ABP3PVR3_9PROT</name>
<evidence type="ECO:0000256" key="1">
    <source>
        <dbReference type="SAM" id="SignalP"/>
    </source>
</evidence>
<keyword evidence="1" id="KW-0732">Signal</keyword>
<gene>
    <name evidence="2" type="ORF">GCM10008942_23430</name>
</gene>
<feature type="chain" id="PRO_5045120220" description="Invasion associated locus B family protein" evidence="1">
    <location>
        <begin position="22"/>
        <end position="192"/>
    </location>
</feature>
<evidence type="ECO:0008006" key="4">
    <source>
        <dbReference type="Google" id="ProtNLM"/>
    </source>
</evidence>
<comment type="caution">
    <text evidence="2">The sequence shown here is derived from an EMBL/GenBank/DDBJ whole genome shotgun (WGS) entry which is preliminary data.</text>
</comment>
<dbReference type="InterPro" id="IPR010642">
    <property type="entry name" value="Invasion_prot_B"/>
</dbReference>
<dbReference type="Gene3D" id="2.60.40.1880">
    <property type="entry name" value="Invasion associated locus B (IalB) protein"/>
    <property type="match status" value="1"/>
</dbReference>
<reference evidence="3" key="1">
    <citation type="journal article" date="2019" name="Int. J. Syst. Evol. Microbiol.">
        <title>The Global Catalogue of Microorganisms (GCM) 10K type strain sequencing project: providing services to taxonomists for standard genome sequencing and annotation.</title>
        <authorList>
            <consortium name="The Broad Institute Genomics Platform"/>
            <consortium name="The Broad Institute Genome Sequencing Center for Infectious Disease"/>
            <person name="Wu L."/>
            <person name="Ma J."/>
        </authorList>
    </citation>
    <scope>NUCLEOTIDE SEQUENCE [LARGE SCALE GENOMIC DNA]</scope>
    <source>
        <strain evidence="3">JCM 15089</strain>
    </source>
</reference>
<protein>
    <recommendedName>
        <fullName evidence="4">Invasion associated locus B family protein</fullName>
    </recommendedName>
</protein>